<dbReference type="EMBL" id="CP002546">
    <property type="protein sequence ID" value="ADY61868.1"/>
    <property type="molecule type" value="Genomic_DNA"/>
</dbReference>
<dbReference type="CDD" id="cd01543">
    <property type="entry name" value="PBP1_XylR"/>
    <property type="match status" value="1"/>
</dbReference>
<evidence type="ECO:0000256" key="2">
    <source>
        <dbReference type="ARBA" id="ARBA00023125"/>
    </source>
</evidence>
<protein>
    <submittedName>
        <fullName evidence="5">Transcriptional regulator, AraC family</fullName>
    </submittedName>
</protein>
<dbReference type="InterPro" id="IPR028082">
    <property type="entry name" value="Peripla_BP_I"/>
</dbReference>
<dbReference type="Pfam" id="PF12833">
    <property type="entry name" value="HTH_18"/>
    <property type="match status" value="1"/>
</dbReference>
<evidence type="ECO:0000259" key="4">
    <source>
        <dbReference type="PROSITE" id="PS01124"/>
    </source>
</evidence>
<dbReference type="KEGG" id="pbs:Plabr_4295"/>
<dbReference type="PROSITE" id="PS00041">
    <property type="entry name" value="HTH_ARAC_FAMILY_1"/>
    <property type="match status" value="1"/>
</dbReference>
<dbReference type="InterPro" id="IPR009057">
    <property type="entry name" value="Homeodomain-like_sf"/>
</dbReference>
<dbReference type="SUPFAM" id="SSF53822">
    <property type="entry name" value="Periplasmic binding protein-like I"/>
    <property type="match status" value="1"/>
</dbReference>
<dbReference type="SUPFAM" id="SSF46689">
    <property type="entry name" value="Homeodomain-like"/>
    <property type="match status" value="2"/>
</dbReference>
<dbReference type="OrthoDB" id="9795616at2"/>
<keyword evidence="3" id="KW-0804">Transcription</keyword>
<proteinExistence type="predicted"/>
<dbReference type="eggNOG" id="COG1609">
    <property type="taxonomic scope" value="Bacteria"/>
</dbReference>
<dbReference type="InterPro" id="IPR018060">
    <property type="entry name" value="HTH_AraC"/>
</dbReference>
<dbReference type="PROSITE" id="PS01124">
    <property type="entry name" value="HTH_ARAC_FAMILY_2"/>
    <property type="match status" value="1"/>
</dbReference>
<dbReference type="HOGENOM" id="CLU_042405_1_0_0"/>
<evidence type="ECO:0000256" key="1">
    <source>
        <dbReference type="ARBA" id="ARBA00023015"/>
    </source>
</evidence>
<dbReference type="eggNOG" id="COG2207">
    <property type="taxonomic scope" value="Bacteria"/>
</dbReference>
<keyword evidence="2" id="KW-0238">DNA-binding</keyword>
<dbReference type="Pfam" id="PF13377">
    <property type="entry name" value="Peripla_BP_3"/>
    <property type="match status" value="1"/>
</dbReference>
<evidence type="ECO:0000313" key="5">
    <source>
        <dbReference type="EMBL" id="ADY61868.1"/>
    </source>
</evidence>
<dbReference type="Gene3D" id="1.10.10.60">
    <property type="entry name" value="Homeodomain-like"/>
    <property type="match status" value="1"/>
</dbReference>
<dbReference type="Gene3D" id="3.40.50.2300">
    <property type="match status" value="2"/>
</dbReference>
<gene>
    <name evidence="5" type="ordered locus">Plabr_4295</name>
</gene>
<dbReference type="Proteomes" id="UP000006860">
    <property type="component" value="Chromosome"/>
</dbReference>
<dbReference type="InterPro" id="IPR046335">
    <property type="entry name" value="LacI/GalR-like_sensor"/>
</dbReference>
<dbReference type="InterPro" id="IPR018062">
    <property type="entry name" value="HTH_AraC-typ_CS"/>
</dbReference>
<organism evidence="5 6">
    <name type="scientific">Rubinisphaera brasiliensis (strain ATCC 49424 / DSM 5305 / JCM 21570 / IAM 15109 / NBRC 103401 / IFAM 1448)</name>
    <name type="common">Planctomyces brasiliensis</name>
    <dbReference type="NCBI Taxonomy" id="756272"/>
    <lineage>
        <taxon>Bacteria</taxon>
        <taxon>Pseudomonadati</taxon>
        <taxon>Planctomycetota</taxon>
        <taxon>Planctomycetia</taxon>
        <taxon>Planctomycetales</taxon>
        <taxon>Planctomycetaceae</taxon>
        <taxon>Rubinisphaera</taxon>
    </lineage>
</organism>
<feature type="domain" description="HTH araC/xylS-type" evidence="4">
    <location>
        <begin position="283"/>
        <end position="381"/>
    </location>
</feature>
<accession>F0SJN0</accession>
<keyword evidence="6" id="KW-1185">Reference proteome</keyword>
<dbReference type="RefSeq" id="WP_013630573.1">
    <property type="nucleotide sequence ID" value="NC_015174.1"/>
</dbReference>
<dbReference type="GO" id="GO:0000976">
    <property type="term" value="F:transcription cis-regulatory region binding"/>
    <property type="evidence" value="ECO:0007669"/>
    <property type="project" value="TreeGrafter"/>
</dbReference>
<evidence type="ECO:0000313" key="6">
    <source>
        <dbReference type="Proteomes" id="UP000006860"/>
    </source>
</evidence>
<dbReference type="STRING" id="756272.Plabr_4295"/>
<reference evidence="6" key="1">
    <citation type="submission" date="2011-02" db="EMBL/GenBank/DDBJ databases">
        <title>The complete genome of Planctomyces brasiliensis DSM 5305.</title>
        <authorList>
            <person name="Lucas S."/>
            <person name="Copeland A."/>
            <person name="Lapidus A."/>
            <person name="Bruce D."/>
            <person name="Goodwin L."/>
            <person name="Pitluck S."/>
            <person name="Kyrpides N."/>
            <person name="Mavromatis K."/>
            <person name="Pagani I."/>
            <person name="Ivanova N."/>
            <person name="Ovchinnikova G."/>
            <person name="Lu M."/>
            <person name="Detter J.C."/>
            <person name="Han C."/>
            <person name="Land M."/>
            <person name="Hauser L."/>
            <person name="Markowitz V."/>
            <person name="Cheng J.-F."/>
            <person name="Hugenholtz P."/>
            <person name="Woyke T."/>
            <person name="Wu D."/>
            <person name="Tindall B."/>
            <person name="Pomrenke H.G."/>
            <person name="Brambilla E."/>
            <person name="Klenk H.-P."/>
            <person name="Eisen J.A."/>
        </authorList>
    </citation>
    <scope>NUCLEOTIDE SEQUENCE [LARGE SCALE GENOMIC DNA]</scope>
    <source>
        <strain evidence="6">ATCC 49424 / DSM 5305 / JCM 21570 / NBRC 103401 / IFAM 1448</strain>
    </source>
</reference>
<name>F0SJN0_RUBBR</name>
<dbReference type="SMART" id="SM00342">
    <property type="entry name" value="HTH_ARAC"/>
    <property type="match status" value="1"/>
</dbReference>
<dbReference type="InterPro" id="IPR054031">
    <property type="entry name" value="XylR_PBP1"/>
</dbReference>
<dbReference type="AlphaFoldDB" id="F0SJN0"/>
<dbReference type="GO" id="GO:0003700">
    <property type="term" value="F:DNA-binding transcription factor activity"/>
    <property type="evidence" value="ECO:0007669"/>
    <property type="project" value="InterPro"/>
</dbReference>
<evidence type="ECO:0000256" key="3">
    <source>
        <dbReference type="ARBA" id="ARBA00023163"/>
    </source>
</evidence>
<dbReference type="Pfam" id="PF22177">
    <property type="entry name" value="PBP1_XylR"/>
    <property type="match status" value="1"/>
</dbReference>
<dbReference type="PANTHER" id="PTHR30146">
    <property type="entry name" value="LACI-RELATED TRANSCRIPTIONAL REPRESSOR"/>
    <property type="match status" value="1"/>
</dbReference>
<sequence>MSRRKSVALLIETSNSYARGLLEGITAYVTHHESWSIYLPEQERGAHPPKWLENWKGDGIIARVETDEIATAIRNTRLPVVDVSAARYLPDIPWVETNDLAIAQMAADHLLERGFQNLAFCGDPGFNWSNWRQKYFAQLIEESGRQYFPYDSIPRNHSDYSWRAEQHELVKWIKSLPRPIGIFACYDIKARAVLDACRELDLAVPEEIAVLGVDDDQLLCQLAVPRLSSIRCNSHRAGFVAAQLLDRMMNGEQVPADPVLVDPLEISTRQSTDTLAINDPDIAQAVRFIRENAFEGINVSDVLHEVALSRRVLEHRFQKILGRSPHQEIVRVKMARIKCLLVETDLTLSDIAHRCGFQNEEYLSVSFKKEVGIPPGRYRRDKAALE</sequence>
<keyword evidence="1" id="KW-0805">Transcription regulation</keyword>
<dbReference type="PANTHER" id="PTHR30146:SF24">
    <property type="entry name" value="XYLOSE OPERON REGULATORY PROTEIN"/>
    <property type="match status" value="1"/>
</dbReference>